<gene>
    <name evidence="1" type="primary">ORF206524</name>
</gene>
<proteinExistence type="predicted"/>
<dbReference type="EMBL" id="HACG01048478">
    <property type="protein sequence ID" value="CEK95343.1"/>
    <property type="molecule type" value="Transcribed_RNA"/>
</dbReference>
<reference evidence="1" key="1">
    <citation type="submission" date="2014-12" db="EMBL/GenBank/DDBJ databases">
        <title>Insight into the proteome of Arion vulgaris.</title>
        <authorList>
            <person name="Aradska J."/>
            <person name="Bulat T."/>
            <person name="Smidak R."/>
            <person name="Sarate P."/>
            <person name="Gangsoo J."/>
            <person name="Sialana F."/>
            <person name="Bilban M."/>
            <person name="Lubec G."/>
        </authorList>
    </citation>
    <scope>NUCLEOTIDE SEQUENCE</scope>
    <source>
        <tissue evidence="1">Skin</tissue>
    </source>
</reference>
<dbReference type="AlphaFoldDB" id="A0A0B7BQU9"/>
<evidence type="ECO:0000313" key="1">
    <source>
        <dbReference type="EMBL" id="CEK95343.1"/>
    </source>
</evidence>
<accession>A0A0B7BQU9</accession>
<sequence length="57" mass="6606">MSPWVINEEILALVNQHSHSGDIYTKGSVRQNQIMCLFYLAQRETVSHFMRTAALLR</sequence>
<name>A0A0B7BQU9_9EUPU</name>
<protein>
    <submittedName>
        <fullName evidence="1">Uncharacterized protein</fullName>
    </submittedName>
</protein>
<organism evidence="1">
    <name type="scientific">Arion vulgaris</name>
    <dbReference type="NCBI Taxonomy" id="1028688"/>
    <lineage>
        <taxon>Eukaryota</taxon>
        <taxon>Metazoa</taxon>
        <taxon>Spiralia</taxon>
        <taxon>Lophotrochozoa</taxon>
        <taxon>Mollusca</taxon>
        <taxon>Gastropoda</taxon>
        <taxon>Heterobranchia</taxon>
        <taxon>Euthyneura</taxon>
        <taxon>Panpulmonata</taxon>
        <taxon>Eupulmonata</taxon>
        <taxon>Stylommatophora</taxon>
        <taxon>Helicina</taxon>
        <taxon>Arionoidea</taxon>
        <taxon>Arionidae</taxon>
        <taxon>Arion</taxon>
    </lineage>
</organism>